<evidence type="ECO:0000313" key="3">
    <source>
        <dbReference type="WBParaSite" id="ACRNAN_scaffold13610.g16181.t1"/>
    </source>
</evidence>
<organism evidence="2 3">
    <name type="scientific">Acrobeloides nanus</name>
    <dbReference type="NCBI Taxonomy" id="290746"/>
    <lineage>
        <taxon>Eukaryota</taxon>
        <taxon>Metazoa</taxon>
        <taxon>Ecdysozoa</taxon>
        <taxon>Nematoda</taxon>
        <taxon>Chromadorea</taxon>
        <taxon>Rhabditida</taxon>
        <taxon>Tylenchina</taxon>
        <taxon>Cephalobomorpha</taxon>
        <taxon>Cephaloboidea</taxon>
        <taxon>Cephalobidae</taxon>
        <taxon>Acrobeloides</taxon>
    </lineage>
</organism>
<keyword evidence="1" id="KW-1133">Transmembrane helix</keyword>
<keyword evidence="1" id="KW-0472">Membrane</keyword>
<dbReference type="AlphaFoldDB" id="A0A914CRA2"/>
<sequence length="202" mass="22656">MASALTNEDDEIHCFKANGAIPTRRILLQQARLAKETDILINLFDEVDLSQDEENDVILVCLAIARLIFTFLNNHDHGIEKDLTNNTVVLDEAKSKHAWNGLTADEVAIFSTCGIIVHGLILYGLKKEKAWTFIPYLIVKPLEIISLIAAIDHSTSLITSITSISGAGERFGVSALTLVVIVKIWFWIIIMKTYRYFKNLSR</sequence>
<dbReference type="Proteomes" id="UP000887540">
    <property type="component" value="Unplaced"/>
</dbReference>
<reference evidence="3" key="1">
    <citation type="submission" date="2022-11" db="UniProtKB">
        <authorList>
            <consortium name="WormBaseParasite"/>
        </authorList>
    </citation>
    <scope>IDENTIFICATION</scope>
</reference>
<keyword evidence="1" id="KW-0812">Transmembrane</keyword>
<accession>A0A914CRA2</accession>
<keyword evidence="2" id="KW-1185">Reference proteome</keyword>
<evidence type="ECO:0000313" key="2">
    <source>
        <dbReference type="Proteomes" id="UP000887540"/>
    </source>
</evidence>
<name>A0A914CRA2_9BILA</name>
<feature type="transmembrane region" description="Helical" evidence="1">
    <location>
        <begin position="132"/>
        <end position="151"/>
    </location>
</feature>
<proteinExistence type="predicted"/>
<feature type="transmembrane region" description="Helical" evidence="1">
    <location>
        <begin position="107"/>
        <end position="125"/>
    </location>
</feature>
<evidence type="ECO:0000256" key="1">
    <source>
        <dbReference type="SAM" id="Phobius"/>
    </source>
</evidence>
<feature type="transmembrane region" description="Helical" evidence="1">
    <location>
        <begin position="171"/>
        <end position="190"/>
    </location>
</feature>
<dbReference type="WBParaSite" id="ACRNAN_scaffold13610.g16181.t1">
    <property type="protein sequence ID" value="ACRNAN_scaffold13610.g16181.t1"/>
    <property type="gene ID" value="ACRNAN_scaffold13610.g16181"/>
</dbReference>
<protein>
    <submittedName>
        <fullName evidence="3">Uncharacterized protein</fullName>
    </submittedName>
</protein>